<dbReference type="Proteomes" id="UP000677812">
    <property type="component" value="Unassembled WGS sequence"/>
</dbReference>
<gene>
    <name evidence="2" type="ORF">KB213_10705</name>
</gene>
<feature type="domain" description="Glycosyltransferase 61 catalytic" evidence="1">
    <location>
        <begin position="126"/>
        <end position="303"/>
    </location>
</feature>
<dbReference type="InterPro" id="IPR049625">
    <property type="entry name" value="Glyco_transf_61_cat"/>
</dbReference>
<dbReference type="Pfam" id="PF04577">
    <property type="entry name" value="Glyco_transf_61"/>
    <property type="match status" value="1"/>
</dbReference>
<evidence type="ECO:0000313" key="3">
    <source>
        <dbReference type="Proteomes" id="UP000677812"/>
    </source>
</evidence>
<dbReference type="RefSeq" id="WP_211682989.1">
    <property type="nucleotide sequence ID" value="NZ_JAGRQH010000009.1"/>
</dbReference>
<accession>A0ABS5E9C9</accession>
<name>A0ABS5E9C9_9PROT</name>
<sequence length="362" mass="41397">MNFNQRQIHIWQAIDNNVPGVKWNLCSKGSGSPRVPPRFLLGPVPQEIGDWFYSDNWVPDSGVYSIENLNIITDRILIKDDYIFHIPETGIGEGSISEHINLPDPIIETRIEDEVVILCGPAYQMYGHWLIDFLPRIYLIEEMGKDIRKIKYLLPKNIRNFSLQWMDILGIPRENIYTYDPFKERCIISNALVPISVRGNSRANPILNRISKKIKQRVIGEKESTKSKKLLVSRKLWPNHSRSLLNQSEIEERFSEKGFDIIFPETLSIKEQISTFHEARIIIGEYGSGMHNSIFSPPLTEVVNFRGNLGHPGFLQSGLCEALGQNCSYLFGESGKTEGSFSISSPRLDMLEIFLPYLLNSN</sequence>
<reference evidence="2 3" key="1">
    <citation type="submission" date="2021-04" db="EMBL/GenBank/DDBJ databases">
        <title>The complete genome sequence of Neokomagataea sp. TBRC 2177.</title>
        <authorList>
            <person name="Charoenyingcharoen P."/>
            <person name="Yukphan P."/>
        </authorList>
    </citation>
    <scope>NUCLEOTIDE SEQUENCE [LARGE SCALE GENOMIC DNA]</scope>
    <source>
        <strain evidence="2 3">TBRC 2177</strain>
    </source>
</reference>
<evidence type="ECO:0000313" key="2">
    <source>
        <dbReference type="EMBL" id="MBR0560518.1"/>
    </source>
</evidence>
<proteinExistence type="predicted"/>
<keyword evidence="3" id="KW-1185">Reference proteome</keyword>
<protein>
    <submittedName>
        <fullName evidence="2">Glycosyltransferase family 61 protein</fullName>
    </submittedName>
</protein>
<dbReference type="EMBL" id="JAGRQH010000009">
    <property type="protein sequence ID" value="MBR0560518.1"/>
    <property type="molecule type" value="Genomic_DNA"/>
</dbReference>
<organism evidence="2 3">
    <name type="scientific">Neokomagataea anthophila</name>
    <dbReference type="NCBI Taxonomy" id="2826925"/>
    <lineage>
        <taxon>Bacteria</taxon>
        <taxon>Pseudomonadati</taxon>
        <taxon>Pseudomonadota</taxon>
        <taxon>Alphaproteobacteria</taxon>
        <taxon>Acetobacterales</taxon>
        <taxon>Acetobacteraceae</taxon>
        <taxon>Neokomagataea</taxon>
    </lineage>
</organism>
<evidence type="ECO:0000259" key="1">
    <source>
        <dbReference type="Pfam" id="PF04577"/>
    </source>
</evidence>
<comment type="caution">
    <text evidence="2">The sequence shown here is derived from an EMBL/GenBank/DDBJ whole genome shotgun (WGS) entry which is preliminary data.</text>
</comment>